<evidence type="ECO:0000313" key="2">
    <source>
        <dbReference type="Proteomes" id="UP000051957"/>
    </source>
</evidence>
<evidence type="ECO:0000313" key="1">
    <source>
        <dbReference type="EMBL" id="KRM46203.1"/>
    </source>
</evidence>
<reference evidence="1 2" key="1">
    <citation type="journal article" date="2015" name="Genome Announc.">
        <title>Expanding the biotechnology potential of lactobacilli through comparative genomics of 213 strains and associated genera.</title>
        <authorList>
            <person name="Sun Z."/>
            <person name="Harris H.M."/>
            <person name="McCann A."/>
            <person name="Guo C."/>
            <person name="Argimon S."/>
            <person name="Zhang W."/>
            <person name="Yang X."/>
            <person name="Jeffery I.B."/>
            <person name="Cooney J.C."/>
            <person name="Kagawa T.F."/>
            <person name="Liu W."/>
            <person name="Song Y."/>
            <person name="Salvetti E."/>
            <person name="Wrobel A."/>
            <person name="Rasinkangas P."/>
            <person name="Parkhill J."/>
            <person name="Rea M.C."/>
            <person name="O'Sullivan O."/>
            <person name="Ritari J."/>
            <person name="Douillard F.P."/>
            <person name="Paul Ross R."/>
            <person name="Yang R."/>
            <person name="Briner A.E."/>
            <person name="Felis G.E."/>
            <person name="de Vos W.M."/>
            <person name="Barrangou R."/>
            <person name="Klaenhammer T.R."/>
            <person name="Caufield P.W."/>
            <person name="Cui Y."/>
            <person name="Zhang H."/>
            <person name="O'Toole P.W."/>
        </authorList>
    </citation>
    <scope>NUCLEOTIDE SEQUENCE [LARGE SCALE GENOMIC DNA]</scope>
    <source>
        <strain evidence="1 2">DSM 5707</strain>
    </source>
</reference>
<sequence length="52" mass="6156">MYPFESAYINISKIKARVKDKLTINQFCFYEPTVIDHQIIHLTLEKQKSNPT</sequence>
<proteinExistence type="predicted"/>
<comment type="caution">
    <text evidence="1">The sequence shown here is derived from an EMBL/GenBank/DDBJ whole genome shotgun (WGS) entry which is preliminary data.</text>
</comment>
<dbReference type="Proteomes" id="UP000051957">
    <property type="component" value="Unassembled WGS sequence"/>
</dbReference>
<dbReference type="AlphaFoldDB" id="A0A0R1Z2R7"/>
<gene>
    <name evidence="1" type="ORF">FC51_GL002407</name>
</gene>
<accession>A0A0R1Z2R7</accession>
<name>A0A0R1Z2R7_9LACO</name>
<dbReference type="PATRIC" id="fig|1423784.4.peg.2452"/>
<dbReference type="EMBL" id="AZGK01000009">
    <property type="protein sequence ID" value="KRM46203.1"/>
    <property type="molecule type" value="Genomic_DNA"/>
</dbReference>
<organism evidence="1 2">
    <name type="scientific">Lentilactobacillus parabuchneri DSM 5707 = NBRC 107865</name>
    <dbReference type="NCBI Taxonomy" id="1423784"/>
    <lineage>
        <taxon>Bacteria</taxon>
        <taxon>Bacillati</taxon>
        <taxon>Bacillota</taxon>
        <taxon>Bacilli</taxon>
        <taxon>Lactobacillales</taxon>
        <taxon>Lactobacillaceae</taxon>
        <taxon>Lentilactobacillus</taxon>
    </lineage>
</organism>
<protein>
    <submittedName>
        <fullName evidence="1">Uncharacterized protein</fullName>
    </submittedName>
</protein>